<sequence>MYAGAHEADMPGAGSALLVLHPAVLPASVLAPHVTVAGRSGFVVADMTDVDAFIPIDEVDLPEDPIYLIDGPDRGDEMAGRSPQEALPAITGAGRTPLLLTEGLHWVLQQPGVLQRNHCFMTIGSRRRRPNGTLDARTPALWLSNGTGRDGAHRRHAPKVGWCWARNRHTWLGFASAAARRPVPGEFDTIACNVF</sequence>
<reference evidence="1 2" key="1">
    <citation type="submission" date="2011-11" db="EMBL/GenBank/DDBJ databases">
        <authorList>
            <consortium name="Tuberculosis Structural Genomics Consortium"/>
            <person name="Ioerger T.R."/>
        </authorList>
    </citation>
    <scope>NUCLEOTIDE SEQUENCE [LARGE SCALE GENOMIC DNA]</scope>
    <source>
        <strain evidence="2">ATCC 19527 / DSM 44167 / CIP 105390 / JCM 6362 / NCTC 10409 / 316</strain>
    </source>
</reference>
<dbReference type="InterPro" id="IPR043755">
    <property type="entry name" value="DUF5701"/>
</dbReference>
<keyword evidence="2" id="KW-1185">Reference proteome</keyword>
<organism evidence="1 2">
    <name type="scientific">Mycolicibacterium thermoresistibile (strain ATCC 19527 / DSM 44167 / CIP 105390 / JCM 6362 / NCTC 10409 / 316)</name>
    <name type="common">Mycobacterium thermoresistibile</name>
    <dbReference type="NCBI Taxonomy" id="1078020"/>
    <lineage>
        <taxon>Bacteria</taxon>
        <taxon>Bacillati</taxon>
        <taxon>Actinomycetota</taxon>
        <taxon>Actinomycetes</taxon>
        <taxon>Mycobacteriales</taxon>
        <taxon>Mycobacteriaceae</taxon>
        <taxon>Mycolicibacterium</taxon>
    </lineage>
</organism>
<dbReference type="Proteomes" id="UP000004915">
    <property type="component" value="Unassembled WGS sequence"/>
</dbReference>
<comment type="caution">
    <text evidence="1">The sequence shown here is derived from an EMBL/GenBank/DDBJ whole genome shotgun (WGS) entry which is preliminary data.</text>
</comment>
<dbReference type="EMBL" id="AGVE01000050">
    <property type="protein sequence ID" value="EHI10963.1"/>
    <property type="molecule type" value="Genomic_DNA"/>
</dbReference>
<name>G7CM10_MYCT3</name>
<evidence type="ECO:0000313" key="1">
    <source>
        <dbReference type="EMBL" id="EHI10963.1"/>
    </source>
</evidence>
<proteinExistence type="predicted"/>
<gene>
    <name evidence="1" type="ORF">KEK_20263</name>
</gene>
<dbReference type="AlphaFoldDB" id="G7CM10"/>
<dbReference type="PATRIC" id="fig|1078020.3.peg.4004"/>
<dbReference type="Pfam" id="PF18959">
    <property type="entry name" value="DUF5701"/>
    <property type="match status" value="1"/>
</dbReference>
<protein>
    <submittedName>
        <fullName evidence="1">Uncharacterized protein</fullName>
    </submittedName>
</protein>
<dbReference type="eggNOG" id="ENOG502ZCBY">
    <property type="taxonomic scope" value="Bacteria"/>
</dbReference>
<evidence type="ECO:0000313" key="2">
    <source>
        <dbReference type="Proteomes" id="UP000004915"/>
    </source>
</evidence>
<accession>G7CM10</accession>